<accession>A0A1G9X8U2</accession>
<evidence type="ECO:0000256" key="2">
    <source>
        <dbReference type="ARBA" id="ARBA00022490"/>
    </source>
</evidence>
<dbReference type="CDD" id="cd02202">
    <property type="entry name" value="CetZ_tubulin-like"/>
    <property type="match status" value="1"/>
</dbReference>
<evidence type="ECO:0000313" key="9">
    <source>
        <dbReference type="EMBL" id="SDM92743.1"/>
    </source>
</evidence>
<evidence type="ECO:0000256" key="7">
    <source>
        <dbReference type="SAM" id="MobiDB-lite"/>
    </source>
</evidence>
<dbReference type="GO" id="GO:0005525">
    <property type="term" value="F:GTP binding"/>
    <property type="evidence" value="ECO:0007669"/>
    <property type="project" value="UniProtKB-UniRule"/>
</dbReference>
<evidence type="ECO:0000256" key="4">
    <source>
        <dbReference type="ARBA" id="ARBA00022960"/>
    </source>
</evidence>
<evidence type="ECO:0000256" key="6">
    <source>
        <dbReference type="HAMAP-Rule" id="MF_01946"/>
    </source>
</evidence>
<keyword evidence="4 6" id="KW-0133">Cell shape</keyword>
<keyword evidence="9" id="KW-0132">Cell division</keyword>
<dbReference type="GO" id="GO:0005737">
    <property type="term" value="C:cytoplasm"/>
    <property type="evidence" value="ECO:0007669"/>
    <property type="project" value="UniProtKB-SubCell"/>
</dbReference>
<dbReference type="GO" id="GO:0003924">
    <property type="term" value="F:GTPase activity"/>
    <property type="evidence" value="ECO:0007669"/>
    <property type="project" value="InterPro"/>
</dbReference>
<feature type="region of interest" description="Disordered" evidence="7">
    <location>
        <begin position="357"/>
        <end position="392"/>
    </location>
</feature>
<keyword evidence="5 6" id="KW-0342">GTP-binding</keyword>
<comment type="subcellular location">
    <subcellularLocation>
        <location evidence="6">Cytoplasm</location>
    </subcellularLocation>
</comment>
<dbReference type="OrthoDB" id="329751at2157"/>
<dbReference type="InterPro" id="IPR045061">
    <property type="entry name" value="FtsZ/CetZ"/>
</dbReference>
<dbReference type="Proteomes" id="UP000199451">
    <property type="component" value="Unassembled WGS sequence"/>
</dbReference>
<feature type="binding site" evidence="6">
    <location>
        <begin position="110"/>
        <end position="112"/>
    </location>
    <ligand>
        <name>GTP</name>
        <dbReference type="ChEBI" id="CHEBI:37565"/>
    </ligand>
</feature>
<dbReference type="FunFam" id="3.40.50.1440:FF:000051">
    <property type="entry name" value="Tubulin-like protein CetZ"/>
    <property type="match status" value="1"/>
</dbReference>
<feature type="binding site" evidence="6">
    <location>
        <position position="187"/>
    </location>
    <ligand>
        <name>GTP</name>
        <dbReference type="ChEBI" id="CHEBI:37565"/>
    </ligand>
</feature>
<keyword evidence="3 6" id="KW-0547">Nucleotide-binding</keyword>
<feature type="binding site" evidence="6">
    <location>
        <position position="142"/>
    </location>
    <ligand>
        <name>GTP</name>
        <dbReference type="ChEBI" id="CHEBI:37565"/>
    </ligand>
</feature>
<sequence length="392" mass="42299">MRLILLGVGQAGGKIVDRFLQYEQQTNQDFIVGTVALNTARADLRGLEHIPDRRRHLFGQTEVNGHGVGADNELATRLTVEDAQELIRATDDIPTSKADAFLVVAGLGGGTGSGAAPVIARELDRIYAQPIYGLGILPGTDEGSIYTYNAARSFQTFIDEVDNLLLFDNDAWMQSGEDVTSAYDSMNEKLVRRLSVIFNAGEVSGSDAVGESVVDSSEIINTLKGGGVTTIGFASSELPDDSSSGFSIRGLLGSSTPKPDEVEAVSRITTAARRAARGRLTLPADLSSTERALVVVSGPPAWLSRKGIEQSSQWLEEETTSMEIRGGDDPQPSSKYVSVAGLFSGVTDIPRLKQLQQQAMETDEWQENRDEVSEENLETLVEDPTDRLDSLF</sequence>
<evidence type="ECO:0000256" key="3">
    <source>
        <dbReference type="ARBA" id="ARBA00022741"/>
    </source>
</evidence>
<dbReference type="InterPro" id="IPR048737">
    <property type="entry name" value="CetZ_C"/>
</dbReference>
<dbReference type="Pfam" id="PF21011">
    <property type="entry name" value="CetZ_C"/>
    <property type="match status" value="1"/>
</dbReference>
<evidence type="ECO:0000259" key="8">
    <source>
        <dbReference type="SMART" id="SM00864"/>
    </source>
</evidence>
<feature type="domain" description="Tubulin/FtsZ GTPase" evidence="8">
    <location>
        <begin position="2"/>
        <end position="205"/>
    </location>
</feature>
<dbReference type="PANTHER" id="PTHR30314">
    <property type="entry name" value="CELL DIVISION PROTEIN FTSZ-RELATED"/>
    <property type="match status" value="1"/>
</dbReference>
<dbReference type="GO" id="GO:0032153">
    <property type="term" value="C:cell division site"/>
    <property type="evidence" value="ECO:0007669"/>
    <property type="project" value="TreeGrafter"/>
</dbReference>
<dbReference type="SUPFAM" id="SSF52490">
    <property type="entry name" value="Tubulin nucleotide-binding domain-like"/>
    <property type="match status" value="1"/>
</dbReference>
<dbReference type="InterPro" id="IPR017975">
    <property type="entry name" value="Tubulin_CS"/>
</dbReference>
<keyword evidence="2 6" id="KW-0963">Cytoplasm</keyword>
<dbReference type="InterPro" id="IPR032907">
    <property type="entry name" value="CetZ"/>
</dbReference>
<feature type="binding site" evidence="6">
    <location>
        <begin position="10"/>
        <end position="14"/>
    </location>
    <ligand>
        <name>GTP</name>
        <dbReference type="ChEBI" id="CHEBI:37565"/>
    </ligand>
</feature>
<dbReference type="RefSeq" id="WP_089698535.1">
    <property type="nucleotide sequence ID" value="NZ_FNHL01000004.1"/>
</dbReference>
<evidence type="ECO:0000256" key="1">
    <source>
        <dbReference type="ARBA" id="ARBA00006877"/>
    </source>
</evidence>
<dbReference type="InterPro" id="IPR036525">
    <property type="entry name" value="Tubulin/FtsZ_GTPase_sf"/>
</dbReference>
<dbReference type="STRING" id="660521.SAMN04487949_2874"/>
<dbReference type="SMART" id="SM00864">
    <property type="entry name" value="Tubulin"/>
    <property type="match status" value="1"/>
</dbReference>
<feature type="compositionally biased region" description="Acidic residues" evidence="7">
    <location>
        <begin position="372"/>
        <end position="383"/>
    </location>
</feature>
<dbReference type="GO" id="GO:0008360">
    <property type="term" value="P:regulation of cell shape"/>
    <property type="evidence" value="ECO:0007669"/>
    <property type="project" value="UniProtKB-UniRule"/>
</dbReference>
<reference evidence="10" key="1">
    <citation type="submission" date="2016-10" db="EMBL/GenBank/DDBJ databases">
        <authorList>
            <person name="Varghese N."/>
            <person name="Submissions S."/>
        </authorList>
    </citation>
    <scope>NUCLEOTIDE SEQUENCE [LARGE SCALE GENOMIC DNA]</scope>
    <source>
        <strain evidence="10">CGMCC 1.10119</strain>
    </source>
</reference>
<evidence type="ECO:0000256" key="5">
    <source>
        <dbReference type="ARBA" id="ARBA00023134"/>
    </source>
</evidence>
<dbReference type="InterPro" id="IPR003008">
    <property type="entry name" value="Tubulin_FtsZ_GTPase"/>
</dbReference>
<dbReference type="HAMAP" id="MF_01946">
    <property type="entry name" value="CetZ"/>
    <property type="match status" value="1"/>
</dbReference>
<keyword evidence="10" id="KW-1185">Reference proteome</keyword>
<feature type="binding site" evidence="6">
    <location>
        <position position="169"/>
    </location>
    <ligand>
        <name>GTP</name>
        <dbReference type="ChEBI" id="CHEBI:37565"/>
    </ligand>
</feature>
<protein>
    <recommendedName>
        <fullName evidence="6">Tubulin-like protein CetZ</fullName>
    </recommendedName>
</protein>
<dbReference type="EMBL" id="FNHL01000004">
    <property type="protein sequence ID" value="SDM92743.1"/>
    <property type="molecule type" value="Genomic_DNA"/>
</dbReference>
<comment type="function">
    <text evidence="6">Involved in cell shape control.</text>
</comment>
<organism evidence="9 10">
    <name type="scientific">Halogranum gelatinilyticum</name>
    <dbReference type="NCBI Taxonomy" id="660521"/>
    <lineage>
        <taxon>Archaea</taxon>
        <taxon>Methanobacteriati</taxon>
        <taxon>Methanobacteriota</taxon>
        <taxon>Stenosarchaea group</taxon>
        <taxon>Halobacteria</taxon>
        <taxon>Halobacteriales</taxon>
        <taxon>Haloferacaceae</taxon>
    </lineage>
</organism>
<proteinExistence type="inferred from homology"/>
<name>A0A1G9X8U2_9EURY</name>
<dbReference type="Pfam" id="PF00091">
    <property type="entry name" value="Tubulin"/>
    <property type="match status" value="1"/>
</dbReference>
<gene>
    <name evidence="6" type="primary">cetZ</name>
    <name evidence="9" type="ORF">SAMN04487949_2874</name>
</gene>
<dbReference type="AlphaFoldDB" id="A0A1G9X8U2"/>
<dbReference type="PROSITE" id="PS00227">
    <property type="entry name" value="TUBULIN"/>
    <property type="match status" value="1"/>
</dbReference>
<dbReference type="GO" id="GO:0007017">
    <property type="term" value="P:microtubule-based process"/>
    <property type="evidence" value="ECO:0007669"/>
    <property type="project" value="InterPro"/>
</dbReference>
<dbReference type="GO" id="GO:0051301">
    <property type="term" value="P:cell division"/>
    <property type="evidence" value="ECO:0007669"/>
    <property type="project" value="UniProtKB-KW"/>
</dbReference>
<keyword evidence="9" id="KW-0131">Cell cycle</keyword>
<dbReference type="Gene3D" id="3.40.50.1440">
    <property type="entry name" value="Tubulin/FtsZ, GTPase domain"/>
    <property type="match status" value="1"/>
</dbReference>
<dbReference type="GO" id="GO:0005874">
    <property type="term" value="C:microtubule"/>
    <property type="evidence" value="ECO:0007669"/>
    <property type="project" value="InterPro"/>
</dbReference>
<dbReference type="InterPro" id="IPR037103">
    <property type="entry name" value="Tubulin/FtsZ-like_C"/>
</dbReference>
<dbReference type="PANTHER" id="PTHR30314:SF10">
    <property type="entry name" value="TUBULIN-LIKE PROTEIN CETZ"/>
    <property type="match status" value="1"/>
</dbReference>
<comment type="similarity">
    <text evidence="1 6">Belongs to the CetZ family.</text>
</comment>
<dbReference type="Gene3D" id="3.30.1330.20">
    <property type="entry name" value="Tubulin/FtsZ, C-terminal domain"/>
    <property type="match status" value="1"/>
</dbReference>
<evidence type="ECO:0000313" key="10">
    <source>
        <dbReference type="Proteomes" id="UP000199451"/>
    </source>
</evidence>